<gene>
    <name evidence="2" type="ORF">CEW83_10865</name>
</gene>
<evidence type="ECO:0000256" key="1">
    <source>
        <dbReference type="SAM" id="SignalP"/>
    </source>
</evidence>
<sequence>MMKRFLCCFLLMFATAAPAAFALDEKTPPDVLVRSVTNDVLTIVREDKAIQSGDTARVLGLVEERVLPHFNFRRMTMLAVGRDWRSATPAQQDRLTEAFKTLLVRTYSNALTQYREQVIDFKPTRMGATDTTVQVRTEVRQPGAQPIGIDYMLEKTGTGWKVFDVVVAGVSLVTNYRGSFGSEVRSNGIDGLIRSLEAKNSSLVSAQAGS</sequence>
<dbReference type="KEGG" id="acom:CEW83_10865"/>
<dbReference type="PANTHER" id="PTHR36573:SF1">
    <property type="entry name" value="INTERMEMBRANE PHOSPHOLIPID TRANSPORT SYSTEM BINDING PROTEIN MLAC"/>
    <property type="match status" value="1"/>
</dbReference>
<organism evidence="2 3">
    <name type="scientific">Parazoarcus communis</name>
    <dbReference type="NCBI Taxonomy" id="41977"/>
    <lineage>
        <taxon>Bacteria</taxon>
        <taxon>Pseudomonadati</taxon>
        <taxon>Pseudomonadota</taxon>
        <taxon>Betaproteobacteria</taxon>
        <taxon>Rhodocyclales</taxon>
        <taxon>Zoogloeaceae</taxon>
        <taxon>Parazoarcus</taxon>
    </lineage>
</organism>
<reference evidence="2 3" key="1">
    <citation type="submission" date="2017-06" db="EMBL/GenBank/DDBJ databases">
        <title>Azoarcus.</title>
        <authorList>
            <person name="Woo J.-H."/>
            <person name="Kim H.-S."/>
        </authorList>
    </citation>
    <scope>NUCLEOTIDE SEQUENCE [LARGE SCALE GENOMIC DNA]</scope>
    <source>
        <strain evidence="2 3">TSPY31</strain>
    </source>
</reference>
<proteinExistence type="predicted"/>
<dbReference type="PIRSF" id="PIRSF004649">
    <property type="entry name" value="MlaC"/>
    <property type="match status" value="1"/>
</dbReference>
<dbReference type="Gene3D" id="1.10.10.640">
    <property type="entry name" value="phospholipid-binding protein"/>
    <property type="match status" value="1"/>
</dbReference>
<dbReference type="Proteomes" id="UP000244930">
    <property type="component" value="Chromosome"/>
</dbReference>
<evidence type="ECO:0000313" key="3">
    <source>
        <dbReference type="Proteomes" id="UP000244930"/>
    </source>
</evidence>
<dbReference type="Gene3D" id="3.10.450.50">
    <property type="match status" value="1"/>
</dbReference>
<dbReference type="InterPro" id="IPR008869">
    <property type="entry name" value="MlaC/ttg2D"/>
</dbReference>
<feature type="signal peptide" evidence="1">
    <location>
        <begin position="1"/>
        <end position="22"/>
    </location>
</feature>
<evidence type="ECO:0008006" key="4">
    <source>
        <dbReference type="Google" id="ProtNLM"/>
    </source>
</evidence>
<accession>A0A2U8GQ62</accession>
<keyword evidence="1" id="KW-0732">Signal</keyword>
<feature type="chain" id="PRO_5015857735" description="Toluene tolerance protein" evidence="1">
    <location>
        <begin position="23"/>
        <end position="210"/>
    </location>
</feature>
<dbReference type="AlphaFoldDB" id="A0A2U8GQ62"/>
<dbReference type="Pfam" id="PF05494">
    <property type="entry name" value="MlaC"/>
    <property type="match status" value="1"/>
</dbReference>
<keyword evidence="3" id="KW-1185">Reference proteome</keyword>
<name>A0A2U8GQ62_9RHOO</name>
<dbReference type="PANTHER" id="PTHR36573">
    <property type="entry name" value="INTERMEMBRANE PHOSPHOLIPID TRANSPORT SYSTEM BINDING PROTEIN MLAC"/>
    <property type="match status" value="1"/>
</dbReference>
<dbReference type="EMBL" id="CP022187">
    <property type="protein sequence ID" value="AWI75654.1"/>
    <property type="molecule type" value="Genomic_DNA"/>
</dbReference>
<evidence type="ECO:0000313" key="2">
    <source>
        <dbReference type="EMBL" id="AWI75654.1"/>
    </source>
</evidence>
<protein>
    <recommendedName>
        <fullName evidence="4">Toluene tolerance protein</fullName>
    </recommendedName>
</protein>